<accession>A0A223NRH8</accession>
<dbReference type="Pfam" id="PF03779">
    <property type="entry name" value="SPW"/>
    <property type="match status" value="1"/>
</dbReference>
<dbReference type="Proteomes" id="UP000215002">
    <property type="component" value="Chromosome"/>
</dbReference>
<keyword evidence="3" id="KW-1185">Reference proteome</keyword>
<evidence type="ECO:0000259" key="1">
    <source>
        <dbReference type="Pfam" id="PF03779"/>
    </source>
</evidence>
<dbReference type="OrthoDB" id="129082at2"/>
<dbReference type="AlphaFoldDB" id="A0A223NRH8"/>
<dbReference type="KEGG" id="muc:MuYL_0355"/>
<name>A0A223NRH8_9SPHI</name>
<organism evidence="2 3">
    <name type="scientific">Mucilaginibacter xinganensis</name>
    <dbReference type="NCBI Taxonomy" id="1234841"/>
    <lineage>
        <taxon>Bacteria</taxon>
        <taxon>Pseudomonadati</taxon>
        <taxon>Bacteroidota</taxon>
        <taxon>Sphingobacteriia</taxon>
        <taxon>Sphingobacteriales</taxon>
        <taxon>Sphingobacteriaceae</taxon>
        <taxon>Mucilaginibacter</taxon>
    </lineage>
</organism>
<sequence>MKPFISTKVYGVLNYILALTLIAAPWLFNLVDISSAALFLPMYIGWLQLIMAIFSRSETGFIKQFPLTIHFVLDVLMGFVLMVSPWLYTFSSKAFWPELLLGGLLFLMGIFTDKSPFTTRNPHNHAVGFLASTDSN</sequence>
<proteinExistence type="predicted"/>
<reference evidence="2 3" key="1">
    <citation type="submission" date="2017-08" db="EMBL/GenBank/DDBJ databases">
        <title>Complete genome sequence of Mucilaginibacter sp. strain BJC16-A31.</title>
        <authorList>
            <consortium name="Henan University of Science and Technology"/>
            <person name="You X."/>
        </authorList>
    </citation>
    <scope>NUCLEOTIDE SEQUENCE [LARGE SCALE GENOMIC DNA]</scope>
    <source>
        <strain evidence="2 3">BJC16-A31</strain>
    </source>
</reference>
<dbReference type="RefSeq" id="WP_094568880.1">
    <property type="nucleotide sequence ID" value="NZ_CP022743.1"/>
</dbReference>
<evidence type="ECO:0000313" key="3">
    <source>
        <dbReference type="Proteomes" id="UP000215002"/>
    </source>
</evidence>
<gene>
    <name evidence="2" type="ORF">MuYL_0355</name>
</gene>
<feature type="domain" description="SPW repeat-containing integral membrane" evidence="1">
    <location>
        <begin position="11"/>
        <end position="109"/>
    </location>
</feature>
<protein>
    <recommendedName>
        <fullName evidence="1">SPW repeat-containing integral membrane domain-containing protein</fullName>
    </recommendedName>
</protein>
<dbReference type="EMBL" id="CP022743">
    <property type="protein sequence ID" value="ASU32258.1"/>
    <property type="molecule type" value="Genomic_DNA"/>
</dbReference>
<evidence type="ECO:0000313" key="2">
    <source>
        <dbReference type="EMBL" id="ASU32258.1"/>
    </source>
</evidence>
<dbReference type="InterPro" id="IPR005530">
    <property type="entry name" value="SPW"/>
</dbReference>